<feature type="coiled-coil region" evidence="1">
    <location>
        <begin position="6"/>
        <end position="33"/>
    </location>
</feature>
<reference evidence="3 4" key="1">
    <citation type="submission" date="2010-05" db="EMBL/GenBank/DDBJ databases">
        <title>The Genome Sequence of Thecamonas trahens ATCC 50062.</title>
        <authorList>
            <consortium name="The Broad Institute Genome Sequencing Platform"/>
            <person name="Russ C."/>
            <person name="Cuomo C."/>
            <person name="Shea T."/>
            <person name="Young S.K."/>
            <person name="Zeng Q."/>
            <person name="Koehrsen M."/>
            <person name="Haas B."/>
            <person name="Borodovsky M."/>
            <person name="Guigo R."/>
            <person name="Alvarado L."/>
            <person name="Berlin A."/>
            <person name="Bochicchio J."/>
            <person name="Borenstein D."/>
            <person name="Chapman S."/>
            <person name="Chen Z."/>
            <person name="Freedman E."/>
            <person name="Gellesch M."/>
            <person name="Goldberg J."/>
            <person name="Griggs A."/>
            <person name="Gujja S."/>
            <person name="Heilman E."/>
            <person name="Heiman D."/>
            <person name="Hepburn T."/>
            <person name="Howarth C."/>
            <person name="Jen D."/>
            <person name="Larson L."/>
            <person name="Mehta T."/>
            <person name="Park D."/>
            <person name="Pearson M."/>
            <person name="Roberts A."/>
            <person name="Saif S."/>
            <person name="Shenoy N."/>
            <person name="Sisk P."/>
            <person name="Stolte C."/>
            <person name="Sykes S."/>
            <person name="Thomson T."/>
            <person name="Walk T."/>
            <person name="White J."/>
            <person name="Yandava C."/>
            <person name="Burger G."/>
            <person name="Gray M.W."/>
            <person name="Holland P.W.H."/>
            <person name="King N."/>
            <person name="Lang F.B.F."/>
            <person name="Roger A.J."/>
            <person name="Ruiz-Trillo I."/>
            <person name="Lander E."/>
            <person name="Nusbaum C."/>
        </authorList>
    </citation>
    <scope>NUCLEOTIDE SEQUENCE [LARGE SCALE GENOMIC DNA]</scope>
    <source>
        <strain evidence="3 4">ATCC 50062</strain>
    </source>
</reference>
<sequence length="793" mass="86150">MASPTIDYFADDLAELDDDLDELNDDLAKLDDIFIKTIDYIIDVIDSLRKASIAHNAELVKAKTPDAVLALTAAAGEKEDAINRASALFRIAKTFMGSVKAITPSAASLDTLERMHPSLRRQARVLTADPRYVALMDRIAGDVRNMSVRQAASVAWGLARLYDNRAYGGDEVALLSRVRDQFGAEIARAAGRGKGGLAREHDTSVGIAMWALGKVGAVDGKLADALVGGLSPQLQSHSSETLVSVVWALAKTPATSESPAVVEFLAESLDELGRRAKSLPNASLSLMAWAGAKQAVDAPVFFSALEKTLAERDLAQFSTQSLTNILWAFEQTAHFLPHLSPRLMAAMEAKLAQLSATDVSHLYLWLAQSQLLSETFTQRIVSRALELLPVMSNIELTKVLLAVANDESGFFASMAAEGSADKQEVLQAFAVEAESRLALLDPVELAMTTYGFAKASFVAVPLFDEFASASLRRIGEFERHSLAQLAWAYAANGHHSDELMTAIEDRAVALVPGSTASDLNMVLSAFAKLNHPAPRLCKVIANELAKSRTLRDGLAGEFDTRAATFLGWSYAVLGEWSPEVADLVLHHMSTSGARALLSDESWMQVYQFEAAFREASAAAVLRGYRTQSMHAFAIEKPAYSSQLHQEVSTVLDRLGIEHETEHVTDDGMAVVDIVIDGPQPSAPRIAIEVDGPLHYCSNVPRRERGRTVAKRQLLESSGYVVVHIAYFEWNEVGSDASKERLLRRKLQIANLAAFSHEPVIDAKTRAAATAGATDEAEPSLLRRLVRKWVFGDS</sequence>
<evidence type="ECO:0000313" key="3">
    <source>
        <dbReference type="EMBL" id="KNC56203.1"/>
    </source>
</evidence>
<dbReference type="Gene3D" id="3.40.960.10">
    <property type="entry name" value="VSR Endonuclease"/>
    <property type="match status" value="1"/>
</dbReference>
<proteinExistence type="predicted"/>
<accession>A0A0L0DXE4</accession>
<dbReference type="EMBL" id="GL349513">
    <property type="protein sequence ID" value="KNC56203.1"/>
    <property type="molecule type" value="Genomic_DNA"/>
</dbReference>
<organism evidence="3 4">
    <name type="scientific">Thecamonas trahens ATCC 50062</name>
    <dbReference type="NCBI Taxonomy" id="461836"/>
    <lineage>
        <taxon>Eukaryota</taxon>
        <taxon>Apusozoa</taxon>
        <taxon>Apusomonadida</taxon>
        <taxon>Apusomonadidae</taxon>
        <taxon>Thecamonas</taxon>
    </lineage>
</organism>
<dbReference type="InterPro" id="IPR058917">
    <property type="entry name" value="RESC6_dom"/>
</dbReference>
<dbReference type="PANTHER" id="PTHR21228:SF40">
    <property type="entry name" value="LD45607P"/>
    <property type="match status" value="1"/>
</dbReference>
<dbReference type="AlphaFoldDB" id="A0A0L0DXE4"/>
<keyword evidence="1" id="KW-0175">Coiled coil</keyword>
<dbReference type="Pfam" id="PF26188">
    <property type="entry name" value="RESC6"/>
    <property type="match status" value="1"/>
</dbReference>
<feature type="domain" description="RAP" evidence="2">
    <location>
        <begin position="685"/>
        <end position="744"/>
    </location>
</feature>
<evidence type="ECO:0000259" key="2">
    <source>
        <dbReference type="PROSITE" id="PS51286"/>
    </source>
</evidence>
<dbReference type="GO" id="GO:0035770">
    <property type="term" value="C:ribonucleoprotein granule"/>
    <property type="evidence" value="ECO:0007669"/>
    <property type="project" value="TreeGrafter"/>
</dbReference>
<dbReference type="GO" id="GO:0044528">
    <property type="term" value="P:regulation of mitochondrial mRNA stability"/>
    <property type="evidence" value="ECO:0007669"/>
    <property type="project" value="TreeGrafter"/>
</dbReference>
<evidence type="ECO:0000256" key="1">
    <source>
        <dbReference type="SAM" id="Coils"/>
    </source>
</evidence>
<dbReference type="GeneID" id="25569406"/>
<dbReference type="PANTHER" id="PTHR21228">
    <property type="entry name" value="FAST LEU-RICH DOMAIN-CONTAINING"/>
    <property type="match status" value="1"/>
</dbReference>
<dbReference type="RefSeq" id="XP_013752680.1">
    <property type="nucleotide sequence ID" value="XM_013897226.1"/>
</dbReference>
<dbReference type="GO" id="GO:0003723">
    <property type="term" value="F:RNA binding"/>
    <property type="evidence" value="ECO:0007669"/>
    <property type="project" value="TreeGrafter"/>
</dbReference>
<dbReference type="InterPro" id="IPR050870">
    <property type="entry name" value="FAST_kinase"/>
</dbReference>
<dbReference type="GO" id="GO:0000963">
    <property type="term" value="P:mitochondrial RNA processing"/>
    <property type="evidence" value="ECO:0007669"/>
    <property type="project" value="TreeGrafter"/>
</dbReference>
<protein>
    <recommendedName>
        <fullName evidence="2">RAP domain-containing protein</fullName>
    </recommendedName>
</protein>
<dbReference type="Pfam" id="PF08373">
    <property type="entry name" value="RAP"/>
    <property type="match status" value="1"/>
</dbReference>
<dbReference type="SMART" id="SM00952">
    <property type="entry name" value="RAP"/>
    <property type="match status" value="1"/>
</dbReference>
<evidence type="ECO:0000313" key="4">
    <source>
        <dbReference type="Proteomes" id="UP000054408"/>
    </source>
</evidence>
<dbReference type="GO" id="GO:0005759">
    <property type="term" value="C:mitochondrial matrix"/>
    <property type="evidence" value="ECO:0007669"/>
    <property type="project" value="TreeGrafter"/>
</dbReference>
<dbReference type="PROSITE" id="PS51286">
    <property type="entry name" value="RAP"/>
    <property type="match status" value="1"/>
</dbReference>
<dbReference type="OrthoDB" id="413408at2759"/>
<gene>
    <name evidence="3" type="ORF">AMSG_11451</name>
</gene>
<name>A0A0L0DXE4_THETB</name>
<keyword evidence="4" id="KW-1185">Reference proteome</keyword>
<dbReference type="InterPro" id="IPR013584">
    <property type="entry name" value="RAP"/>
</dbReference>
<dbReference type="Proteomes" id="UP000054408">
    <property type="component" value="Unassembled WGS sequence"/>
</dbReference>